<reference evidence="1" key="1">
    <citation type="submission" date="2023-03" db="EMBL/GenBank/DDBJ databases">
        <title>Massive genome expansion in bonnet fungi (Mycena s.s.) driven by repeated elements and novel gene families across ecological guilds.</title>
        <authorList>
            <consortium name="Lawrence Berkeley National Laboratory"/>
            <person name="Harder C.B."/>
            <person name="Miyauchi S."/>
            <person name="Viragh M."/>
            <person name="Kuo A."/>
            <person name="Thoen E."/>
            <person name="Andreopoulos B."/>
            <person name="Lu D."/>
            <person name="Skrede I."/>
            <person name="Drula E."/>
            <person name="Henrissat B."/>
            <person name="Morin E."/>
            <person name="Kohler A."/>
            <person name="Barry K."/>
            <person name="LaButti K."/>
            <person name="Morin E."/>
            <person name="Salamov A."/>
            <person name="Lipzen A."/>
            <person name="Mereny Z."/>
            <person name="Hegedus B."/>
            <person name="Baldrian P."/>
            <person name="Stursova M."/>
            <person name="Weitz H."/>
            <person name="Taylor A."/>
            <person name="Grigoriev I.V."/>
            <person name="Nagy L.G."/>
            <person name="Martin F."/>
            <person name="Kauserud H."/>
        </authorList>
    </citation>
    <scope>NUCLEOTIDE SEQUENCE</scope>
    <source>
        <strain evidence="1">CBHHK067</strain>
    </source>
</reference>
<protein>
    <recommendedName>
        <fullName evidence="3">F-box domain-containing protein</fullName>
    </recommendedName>
</protein>
<dbReference type="Proteomes" id="UP001221757">
    <property type="component" value="Unassembled WGS sequence"/>
</dbReference>
<organism evidence="1 2">
    <name type="scientific">Mycena rosella</name>
    <name type="common">Pink bonnet</name>
    <name type="synonym">Agaricus rosellus</name>
    <dbReference type="NCBI Taxonomy" id="1033263"/>
    <lineage>
        <taxon>Eukaryota</taxon>
        <taxon>Fungi</taxon>
        <taxon>Dikarya</taxon>
        <taxon>Basidiomycota</taxon>
        <taxon>Agaricomycotina</taxon>
        <taxon>Agaricomycetes</taxon>
        <taxon>Agaricomycetidae</taxon>
        <taxon>Agaricales</taxon>
        <taxon>Marasmiineae</taxon>
        <taxon>Mycenaceae</taxon>
        <taxon>Mycena</taxon>
    </lineage>
</organism>
<feature type="non-terminal residue" evidence="1">
    <location>
        <position position="1"/>
    </location>
</feature>
<evidence type="ECO:0000313" key="2">
    <source>
        <dbReference type="Proteomes" id="UP001221757"/>
    </source>
</evidence>
<dbReference type="AlphaFoldDB" id="A0AAD7DKU8"/>
<feature type="non-terminal residue" evidence="1">
    <location>
        <position position="102"/>
    </location>
</feature>
<evidence type="ECO:0008006" key="3">
    <source>
        <dbReference type="Google" id="ProtNLM"/>
    </source>
</evidence>
<proteinExistence type="predicted"/>
<keyword evidence="2" id="KW-1185">Reference proteome</keyword>
<gene>
    <name evidence="1" type="ORF">B0H17DRAFT_864928</name>
</gene>
<evidence type="ECO:0000313" key="1">
    <source>
        <dbReference type="EMBL" id="KAJ7691893.1"/>
    </source>
</evidence>
<sequence length="102" mass="11649">VSETSKHLSFLDSEIWGLRERLKQLEEECVAVSICHAQNSIILSPLRRMPPKVLGEIFSWILPSARDPLDHDIGRSPWVLTHISSRWRAVALLTPLLWSLVV</sequence>
<accession>A0AAD7DKU8</accession>
<dbReference type="EMBL" id="JARKIE010000055">
    <property type="protein sequence ID" value="KAJ7691893.1"/>
    <property type="molecule type" value="Genomic_DNA"/>
</dbReference>
<name>A0AAD7DKU8_MYCRO</name>
<comment type="caution">
    <text evidence="1">The sequence shown here is derived from an EMBL/GenBank/DDBJ whole genome shotgun (WGS) entry which is preliminary data.</text>
</comment>